<sequence length="538" mass="61362">MAESRAEMEYEANKNYMNRYSIKFYLDDSVAQYLKLRKENPWYETSPTSFLKEYFDSVHEGTHIMGREFSYISGTLYNRLCVIRLITCIYKRMLRQIDTLNAVNYHSLLLTVFPDFPLSVTQSAFDLSEKVALTFMEFVKFLKRSFCVGRYHYREKIISAQINSEIEEFSRASGNRSREDFLRYKAESGNDEAYLNSIKENNLSVELKRILVASEKDTTSSEESEGETGEKLPLSLSESKAEQNVSILEETGEYLFNRCAITDLTVEFQRLFRVTETDPTSSEKSAEETGGNKRSSNGKKNVRHFKKRDDYPFPVRRFPSDFGKDAKPLRVLCADPISPKEPSKRFDRKKPYSSSRTAATYEVKPPIERSPKQVEYKGREPFIAPVINLSLFPGEVKYVGVKPPGLPSGSKGTTGFRKKVNLPDKRDDGRISDPTNLDLGAKPKRISGSDLFSSEKPFKNVAKKFGLKDSFLFKQNAGPLDKWFEDHQAMVNTPRIIARFKETGEISSEEESLSSGKPDKGTGKKLPRSHSGARPKKK</sequence>
<dbReference type="EMBL" id="BMAW01001863">
    <property type="protein sequence ID" value="GFS75975.1"/>
    <property type="molecule type" value="Genomic_DNA"/>
</dbReference>
<reference evidence="10" key="1">
    <citation type="submission" date="2020-08" db="EMBL/GenBank/DDBJ databases">
        <title>Multicomponent nature underlies the extraordinary mechanical properties of spider dragline silk.</title>
        <authorList>
            <person name="Kono N."/>
            <person name="Nakamura H."/>
            <person name="Mori M."/>
            <person name="Yoshida Y."/>
            <person name="Ohtoshi R."/>
            <person name="Malay A.D."/>
            <person name="Moran D.A.P."/>
            <person name="Tomita M."/>
            <person name="Numata K."/>
            <person name="Arakawa K."/>
        </authorList>
    </citation>
    <scope>NUCLEOTIDE SEQUENCE</scope>
</reference>
<organism evidence="10 11">
    <name type="scientific">Nephila pilipes</name>
    <name type="common">Giant wood spider</name>
    <name type="synonym">Nephila maculata</name>
    <dbReference type="NCBI Taxonomy" id="299642"/>
    <lineage>
        <taxon>Eukaryota</taxon>
        <taxon>Metazoa</taxon>
        <taxon>Ecdysozoa</taxon>
        <taxon>Arthropoda</taxon>
        <taxon>Chelicerata</taxon>
        <taxon>Arachnida</taxon>
        <taxon>Araneae</taxon>
        <taxon>Araneomorphae</taxon>
        <taxon>Entelegynae</taxon>
        <taxon>Araneoidea</taxon>
        <taxon>Nephilidae</taxon>
        <taxon>Nephila</taxon>
    </lineage>
</organism>
<keyword evidence="3" id="KW-0597">Phosphoprotein</keyword>
<keyword evidence="11" id="KW-1185">Reference proteome</keyword>
<keyword evidence="2" id="KW-0963">Cytoplasm</keyword>
<dbReference type="Proteomes" id="UP000887013">
    <property type="component" value="Unassembled WGS sequence"/>
</dbReference>
<dbReference type="PANTHER" id="PTHR34252">
    <property type="entry name" value="UPF0705 PROTEIN C11ORF49"/>
    <property type="match status" value="1"/>
</dbReference>
<evidence type="ECO:0000256" key="1">
    <source>
        <dbReference type="ARBA" id="ARBA00004607"/>
    </source>
</evidence>
<feature type="region of interest" description="Disordered" evidence="9">
    <location>
        <begin position="407"/>
        <end position="452"/>
    </location>
</feature>
<feature type="region of interest" description="Disordered" evidence="9">
    <location>
        <begin position="275"/>
        <end position="304"/>
    </location>
</feature>
<dbReference type="AlphaFoldDB" id="A0A8X6MST3"/>
<comment type="function">
    <text evidence="8">Regulator of the tubulin polyglutamylase complex (TPGC) that controls cytoskeletal organization, nuclear shape, and cilium disassembly by balancing microtubule and actin assembly. Regulates the assembly and stability of the TPGC and thereby modulates polyglutamylation of the microtubule, which antagonizes MAP4 binding.</text>
</comment>
<feature type="compositionally biased region" description="Basic residues" evidence="9">
    <location>
        <begin position="523"/>
        <end position="538"/>
    </location>
</feature>
<accession>A0A8X6MST3</accession>
<evidence type="ECO:0000256" key="3">
    <source>
        <dbReference type="ARBA" id="ARBA00022553"/>
    </source>
</evidence>
<dbReference type="GO" id="GO:0005874">
    <property type="term" value="C:microtubule"/>
    <property type="evidence" value="ECO:0007669"/>
    <property type="project" value="UniProtKB-KW"/>
</dbReference>
<keyword evidence="5" id="KW-0206">Cytoskeleton</keyword>
<dbReference type="PANTHER" id="PTHR34252:SF1">
    <property type="entry name" value="CENTRIOLAR SATELLITE-ASSOCIATED TUBULIN POLYGLUTAMYLASE COMPLEX REGULATOR 1"/>
    <property type="match status" value="1"/>
</dbReference>
<evidence type="ECO:0000256" key="7">
    <source>
        <dbReference type="ARBA" id="ARBA00033769"/>
    </source>
</evidence>
<feature type="region of interest" description="Disordered" evidence="9">
    <location>
        <begin position="502"/>
        <end position="538"/>
    </location>
</feature>
<gene>
    <name evidence="10" type="primary">CK049_3</name>
    <name evidence="10" type="ORF">NPIL_185321</name>
</gene>
<evidence type="ECO:0000256" key="4">
    <source>
        <dbReference type="ARBA" id="ARBA00022701"/>
    </source>
</evidence>
<dbReference type="OrthoDB" id="197906at2759"/>
<comment type="subcellular location">
    <subcellularLocation>
        <location evidence="1">Cytoplasm</location>
        <location evidence="1">Cytoskeleton</location>
        <location evidence="1">Microtubule organizing center</location>
        <location evidence="1">Centrosome</location>
        <location evidence="1">Centriolar satellite</location>
    </subcellularLocation>
</comment>
<feature type="region of interest" description="Disordered" evidence="9">
    <location>
        <begin position="216"/>
        <end position="237"/>
    </location>
</feature>
<feature type="compositionally biased region" description="Basic and acidic residues" evidence="9">
    <location>
        <begin position="421"/>
        <end position="431"/>
    </location>
</feature>
<dbReference type="GO" id="GO:0034451">
    <property type="term" value="C:centriolar satellite"/>
    <property type="evidence" value="ECO:0007669"/>
    <property type="project" value="UniProtKB-SubCell"/>
</dbReference>
<evidence type="ECO:0000313" key="11">
    <source>
        <dbReference type="Proteomes" id="UP000887013"/>
    </source>
</evidence>
<comment type="caution">
    <text evidence="10">The sequence shown here is derived from an EMBL/GenBank/DDBJ whole genome shotgun (WGS) entry which is preliminary data.</text>
</comment>
<evidence type="ECO:0000256" key="8">
    <source>
        <dbReference type="ARBA" id="ARBA00045673"/>
    </source>
</evidence>
<evidence type="ECO:0000256" key="5">
    <source>
        <dbReference type="ARBA" id="ARBA00023212"/>
    </source>
</evidence>
<evidence type="ECO:0000256" key="9">
    <source>
        <dbReference type="SAM" id="MobiDB-lite"/>
    </source>
</evidence>
<dbReference type="InterPro" id="IPR038968">
    <property type="entry name" value="CSTPP1"/>
</dbReference>
<evidence type="ECO:0000313" key="10">
    <source>
        <dbReference type="EMBL" id="GFS75975.1"/>
    </source>
</evidence>
<feature type="region of interest" description="Disordered" evidence="9">
    <location>
        <begin position="335"/>
        <end position="359"/>
    </location>
</feature>
<comment type="similarity">
    <text evidence="6">Belongs to the CSTPP1 family.</text>
</comment>
<evidence type="ECO:0000256" key="6">
    <source>
        <dbReference type="ARBA" id="ARBA00033750"/>
    </source>
</evidence>
<keyword evidence="4" id="KW-0493">Microtubule</keyword>
<protein>
    <recommendedName>
        <fullName evidence="7">Centriolar satellite-associated tubulin polyglutamylase complex regulator 1</fullName>
    </recommendedName>
</protein>
<dbReference type="CDD" id="cd22959">
    <property type="entry name" value="DD_C11orf49"/>
    <property type="match status" value="1"/>
</dbReference>
<proteinExistence type="inferred from homology"/>
<evidence type="ECO:0000256" key="2">
    <source>
        <dbReference type="ARBA" id="ARBA00022490"/>
    </source>
</evidence>
<name>A0A8X6MST3_NEPPI</name>